<accession>A0A6A6TKY4</accession>
<evidence type="ECO:0000256" key="1">
    <source>
        <dbReference type="SAM" id="SignalP"/>
    </source>
</evidence>
<keyword evidence="1" id="KW-0732">Signal</keyword>
<dbReference type="AlphaFoldDB" id="A0A6A6TKY4"/>
<name>A0A6A6TKY4_9PLEO</name>
<dbReference type="Proteomes" id="UP000799324">
    <property type="component" value="Unassembled WGS sequence"/>
</dbReference>
<keyword evidence="3" id="KW-1185">Reference proteome</keyword>
<feature type="signal peptide" evidence="1">
    <location>
        <begin position="1"/>
        <end position="19"/>
    </location>
</feature>
<proteinExistence type="predicted"/>
<dbReference type="OrthoDB" id="3795630at2759"/>
<gene>
    <name evidence="2" type="ORF">K491DRAFT_589925</name>
</gene>
<sequence>MYIRSLFVAASALVGCASADFLAITETPWPESFQPTFTGADSSSASASWTTSVIYNAGVSYASWTKSQGSTFASTYSSVMSEFDAFVSTASSNYTFSAGITDPSSTVTLFGKPPWWSAMPTGVQSYKDDQWQTQKSIISGVIARRLTTSSSTGLAMPTANPGLKNAGWAVAAAGAALFV</sequence>
<evidence type="ECO:0000313" key="2">
    <source>
        <dbReference type="EMBL" id="KAF2660116.1"/>
    </source>
</evidence>
<protein>
    <submittedName>
        <fullName evidence="2">Uncharacterized protein</fullName>
    </submittedName>
</protein>
<organism evidence="2 3">
    <name type="scientific">Lophiostoma macrostomum CBS 122681</name>
    <dbReference type="NCBI Taxonomy" id="1314788"/>
    <lineage>
        <taxon>Eukaryota</taxon>
        <taxon>Fungi</taxon>
        <taxon>Dikarya</taxon>
        <taxon>Ascomycota</taxon>
        <taxon>Pezizomycotina</taxon>
        <taxon>Dothideomycetes</taxon>
        <taxon>Pleosporomycetidae</taxon>
        <taxon>Pleosporales</taxon>
        <taxon>Lophiostomataceae</taxon>
        <taxon>Lophiostoma</taxon>
    </lineage>
</organism>
<feature type="chain" id="PRO_5025623505" evidence="1">
    <location>
        <begin position="20"/>
        <end position="179"/>
    </location>
</feature>
<dbReference type="EMBL" id="MU004302">
    <property type="protein sequence ID" value="KAF2660116.1"/>
    <property type="molecule type" value="Genomic_DNA"/>
</dbReference>
<evidence type="ECO:0000313" key="3">
    <source>
        <dbReference type="Proteomes" id="UP000799324"/>
    </source>
</evidence>
<reference evidence="2" key="1">
    <citation type="journal article" date="2020" name="Stud. Mycol.">
        <title>101 Dothideomycetes genomes: a test case for predicting lifestyles and emergence of pathogens.</title>
        <authorList>
            <person name="Haridas S."/>
            <person name="Albert R."/>
            <person name="Binder M."/>
            <person name="Bloem J."/>
            <person name="Labutti K."/>
            <person name="Salamov A."/>
            <person name="Andreopoulos B."/>
            <person name="Baker S."/>
            <person name="Barry K."/>
            <person name="Bills G."/>
            <person name="Bluhm B."/>
            <person name="Cannon C."/>
            <person name="Castanera R."/>
            <person name="Culley D."/>
            <person name="Daum C."/>
            <person name="Ezra D."/>
            <person name="Gonzalez J."/>
            <person name="Henrissat B."/>
            <person name="Kuo A."/>
            <person name="Liang C."/>
            <person name="Lipzen A."/>
            <person name="Lutzoni F."/>
            <person name="Magnuson J."/>
            <person name="Mondo S."/>
            <person name="Nolan M."/>
            <person name="Ohm R."/>
            <person name="Pangilinan J."/>
            <person name="Park H.-J."/>
            <person name="Ramirez L."/>
            <person name="Alfaro M."/>
            <person name="Sun H."/>
            <person name="Tritt A."/>
            <person name="Yoshinaga Y."/>
            <person name="Zwiers L.-H."/>
            <person name="Turgeon B."/>
            <person name="Goodwin S."/>
            <person name="Spatafora J."/>
            <person name="Crous P."/>
            <person name="Grigoriev I."/>
        </authorList>
    </citation>
    <scope>NUCLEOTIDE SEQUENCE</scope>
    <source>
        <strain evidence="2">CBS 122681</strain>
    </source>
</reference>
<dbReference type="PROSITE" id="PS51257">
    <property type="entry name" value="PROKAR_LIPOPROTEIN"/>
    <property type="match status" value="1"/>
</dbReference>